<keyword evidence="3" id="KW-1185">Reference proteome</keyword>
<name>A0ABR3W243_9PEZI</name>
<sequence length="88" mass="9754">MSQQTMKGKQATQNITDERKRSFGIGGAGNIRTKAEAIVSDVLPSEREQRRRSSVLSMVSSASSTRRTSASGSWRDMKDLFKTKSNKD</sequence>
<organism evidence="2 3">
    <name type="scientific">Diaporthe australafricana</name>
    <dbReference type="NCBI Taxonomy" id="127596"/>
    <lineage>
        <taxon>Eukaryota</taxon>
        <taxon>Fungi</taxon>
        <taxon>Dikarya</taxon>
        <taxon>Ascomycota</taxon>
        <taxon>Pezizomycotina</taxon>
        <taxon>Sordariomycetes</taxon>
        <taxon>Sordariomycetidae</taxon>
        <taxon>Diaporthales</taxon>
        <taxon>Diaporthaceae</taxon>
        <taxon>Diaporthe</taxon>
    </lineage>
</organism>
<gene>
    <name evidence="2" type="ORF">Daus18300_012644</name>
</gene>
<feature type="region of interest" description="Disordered" evidence="1">
    <location>
        <begin position="1"/>
        <end position="28"/>
    </location>
</feature>
<evidence type="ECO:0000256" key="1">
    <source>
        <dbReference type="SAM" id="MobiDB-lite"/>
    </source>
</evidence>
<evidence type="ECO:0000313" key="3">
    <source>
        <dbReference type="Proteomes" id="UP001583177"/>
    </source>
</evidence>
<feature type="compositionally biased region" description="Basic and acidic residues" evidence="1">
    <location>
        <begin position="75"/>
        <end position="88"/>
    </location>
</feature>
<proteinExistence type="predicted"/>
<accession>A0ABR3W243</accession>
<feature type="compositionally biased region" description="Polar residues" evidence="1">
    <location>
        <begin position="1"/>
        <end position="15"/>
    </location>
</feature>
<dbReference type="EMBL" id="JAWRVE010000176">
    <property type="protein sequence ID" value="KAL1851097.1"/>
    <property type="molecule type" value="Genomic_DNA"/>
</dbReference>
<feature type="region of interest" description="Disordered" evidence="1">
    <location>
        <begin position="42"/>
        <end position="88"/>
    </location>
</feature>
<protein>
    <submittedName>
        <fullName evidence="2">Uncharacterized protein</fullName>
    </submittedName>
</protein>
<comment type="caution">
    <text evidence="2">The sequence shown here is derived from an EMBL/GenBank/DDBJ whole genome shotgun (WGS) entry which is preliminary data.</text>
</comment>
<feature type="compositionally biased region" description="Low complexity" evidence="1">
    <location>
        <begin position="54"/>
        <end position="74"/>
    </location>
</feature>
<dbReference type="Proteomes" id="UP001583177">
    <property type="component" value="Unassembled WGS sequence"/>
</dbReference>
<evidence type="ECO:0000313" key="2">
    <source>
        <dbReference type="EMBL" id="KAL1851097.1"/>
    </source>
</evidence>
<reference evidence="2 3" key="1">
    <citation type="journal article" date="2024" name="IMA Fungus">
        <title>IMA Genome - F19 : A genome assembly and annotation guide to empower mycologists, including annotated draft genome sequences of Ceratocystis pirilliformis, Diaporthe australafricana, Fusarium ophioides, Paecilomyces lecythidis, and Sporothrix stenoceras.</title>
        <authorList>
            <person name="Aylward J."/>
            <person name="Wilson A.M."/>
            <person name="Visagie C.M."/>
            <person name="Spraker J."/>
            <person name="Barnes I."/>
            <person name="Buitendag C."/>
            <person name="Ceriani C."/>
            <person name="Del Mar Angel L."/>
            <person name="du Plessis D."/>
            <person name="Fuchs T."/>
            <person name="Gasser K."/>
            <person name="Kramer D."/>
            <person name="Li W."/>
            <person name="Munsamy K."/>
            <person name="Piso A."/>
            <person name="Price J.L."/>
            <person name="Sonnekus B."/>
            <person name="Thomas C."/>
            <person name="van der Nest A."/>
            <person name="van Dijk A."/>
            <person name="van Heerden A."/>
            <person name="van Vuuren N."/>
            <person name="Yilmaz N."/>
            <person name="Duong T.A."/>
            <person name="van der Merwe N.A."/>
            <person name="Wingfield M.J."/>
            <person name="Wingfield B.D."/>
        </authorList>
    </citation>
    <scope>NUCLEOTIDE SEQUENCE [LARGE SCALE GENOMIC DNA]</scope>
    <source>
        <strain evidence="2 3">CMW 18300</strain>
    </source>
</reference>